<evidence type="ECO:0000256" key="1">
    <source>
        <dbReference type="ARBA" id="ARBA00008455"/>
    </source>
</evidence>
<evidence type="ECO:0000256" key="2">
    <source>
        <dbReference type="ARBA" id="ARBA00022670"/>
    </source>
</evidence>
<keyword evidence="4" id="KW-0788">Thiol protease</keyword>
<evidence type="ECO:0000256" key="5">
    <source>
        <dbReference type="ARBA" id="ARBA00023145"/>
    </source>
</evidence>
<dbReference type="Gene3D" id="3.90.70.10">
    <property type="entry name" value="Cysteine proteinases"/>
    <property type="match status" value="1"/>
</dbReference>
<evidence type="ECO:0000256" key="3">
    <source>
        <dbReference type="ARBA" id="ARBA00022801"/>
    </source>
</evidence>
<keyword evidence="3" id="KW-0378">Hydrolase</keyword>
<protein>
    <recommendedName>
        <fullName evidence="8">Cathepsin propeptide inhibitor domain-containing protein</fullName>
    </recommendedName>
</protein>
<dbReference type="AlphaFoldDB" id="A0A9P0KHQ2"/>
<dbReference type="GO" id="GO:0008234">
    <property type="term" value="F:cysteine-type peptidase activity"/>
    <property type="evidence" value="ECO:0007669"/>
    <property type="project" value="UniProtKB-KW"/>
</dbReference>
<organism evidence="9 10">
    <name type="scientific">Acanthoscelides obtectus</name>
    <name type="common">Bean weevil</name>
    <name type="synonym">Bruchus obtectus</name>
    <dbReference type="NCBI Taxonomy" id="200917"/>
    <lineage>
        <taxon>Eukaryota</taxon>
        <taxon>Metazoa</taxon>
        <taxon>Ecdysozoa</taxon>
        <taxon>Arthropoda</taxon>
        <taxon>Hexapoda</taxon>
        <taxon>Insecta</taxon>
        <taxon>Pterygota</taxon>
        <taxon>Neoptera</taxon>
        <taxon>Endopterygota</taxon>
        <taxon>Coleoptera</taxon>
        <taxon>Polyphaga</taxon>
        <taxon>Cucujiformia</taxon>
        <taxon>Chrysomeloidea</taxon>
        <taxon>Chrysomelidae</taxon>
        <taxon>Bruchinae</taxon>
        <taxon>Bruchini</taxon>
        <taxon>Acanthoscelides</taxon>
    </lineage>
</organism>
<sequence>MYSGSGSAYNSRINTIHVPKIVKCLEYLSYILLLLVVVPIQIHKPSSDEKLFQDYLVKFNKTYSDEKTYNKRLQAFSLSLRNIEKLNENKTNISAQYGLTKYSDLLPEEFVKLRLLPNLSSYIEKDFRGPETNISRFKRSLNLRVKIPQKMDWREKNAVTKVQNQGSCGACWAFSAVGVIESMNAIKTGESW</sequence>
<dbReference type="EMBL" id="CAKOFQ010006842">
    <property type="protein sequence ID" value="CAH1976027.1"/>
    <property type="molecule type" value="Genomic_DNA"/>
</dbReference>
<feature type="transmembrane region" description="Helical" evidence="7">
    <location>
        <begin position="21"/>
        <end position="42"/>
    </location>
</feature>
<dbReference type="InterPro" id="IPR013201">
    <property type="entry name" value="Prot_inhib_I29"/>
</dbReference>
<keyword evidence="6" id="KW-1015">Disulfide bond</keyword>
<keyword evidence="10" id="KW-1185">Reference proteome</keyword>
<evidence type="ECO:0000256" key="6">
    <source>
        <dbReference type="ARBA" id="ARBA00023157"/>
    </source>
</evidence>
<dbReference type="SMART" id="SM00848">
    <property type="entry name" value="Inhibitor_I29"/>
    <property type="match status" value="1"/>
</dbReference>
<keyword evidence="2" id="KW-0645">Protease</keyword>
<reference evidence="9" key="1">
    <citation type="submission" date="2022-03" db="EMBL/GenBank/DDBJ databases">
        <authorList>
            <person name="Sayadi A."/>
        </authorList>
    </citation>
    <scope>NUCLEOTIDE SEQUENCE</scope>
</reference>
<comment type="caution">
    <text evidence="9">The sequence shown here is derived from an EMBL/GenBank/DDBJ whole genome shotgun (WGS) entry which is preliminary data.</text>
</comment>
<dbReference type="PROSITE" id="PS00139">
    <property type="entry name" value="THIOL_PROTEASE_CYS"/>
    <property type="match status" value="1"/>
</dbReference>
<keyword evidence="7" id="KW-0472">Membrane</keyword>
<dbReference type="PANTHER" id="PTHR12411">
    <property type="entry name" value="CYSTEINE PROTEASE FAMILY C1-RELATED"/>
    <property type="match status" value="1"/>
</dbReference>
<dbReference type="InterPro" id="IPR013128">
    <property type="entry name" value="Peptidase_C1A"/>
</dbReference>
<dbReference type="InterPro" id="IPR000169">
    <property type="entry name" value="Pept_cys_AS"/>
</dbReference>
<name>A0A9P0KHQ2_ACAOB</name>
<keyword evidence="7" id="KW-0812">Transmembrane</keyword>
<dbReference type="SUPFAM" id="SSF54001">
    <property type="entry name" value="Cysteine proteinases"/>
    <property type="match status" value="1"/>
</dbReference>
<comment type="similarity">
    <text evidence="1">Belongs to the peptidase C1 family.</text>
</comment>
<accession>A0A9P0KHQ2</accession>
<dbReference type="Pfam" id="PF00112">
    <property type="entry name" value="Peptidase_C1"/>
    <property type="match status" value="1"/>
</dbReference>
<evidence type="ECO:0000313" key="9">
    <source>
        <dbReference type="EMBL" id="CAH1976027.1"/>
    </source>
</evidence>
<dbReference type="InterPro" id="IPR038765">
    <property type="entry name" value="Papain-like_cys_pep_sf"/>
</dbReference>
<dbReference type="Pfam" id="PF08246">
    <property type="entry name" value="Inhibitor_I29"/>
    <property type="match status" value="1"/>
</dbReference>
<dbReference type="GO" id="GO:0006508">
    <property type="term" value="P:proteolysis"/>
    <property type="evidence" value="ECO:0007669"/>
    <property type="project" value="UniProtKB-KW"/>
</dbReference>
<dbReference type="Proteomes" id="UP001152888">
    <property type="component" value="Unassembled WGS sequence"/>
</dbReference>
<dbReference type="InterPro" id="IPR000668">
    <property type="entry name" value="Peptidase_C1A_C"/>
</dbReference>
<proteinExistence type="inferred from homology"/>
<evidence type="ECO:0000259" key="8">
    <source>
        <dbReference type="SMART" id="SM00848"/>
    </source>
</evidence>
<feature type="domain" description="Cathepsin propeptide inhibitor" evidence="8">
    <location>
        <begin position="52"/>
        <end position="110"/>
    </location>
</feature>
<evidence type="ECO:0000256" key="4">
    <source>
        <dbReference type="ARBA" id="ARBA00022807"/>
    </source>
</evidence>
<keyword evidence="5" id="KW-0865">Zymogen</keyword>
<dbReference type="OrthoDB" id="498368at2759"/>
<evidence type="ECO:0000256" key="7">
    <source>
        <dbReference type="SAM" id="Phobius"/>
    </source>
</evidence>
<keyword evidence="7" id="KW-1133">Transmembrane helix</keyword>
<evidence type="ECO:0000313" key="10">
    <source>
        <dbReference type="Proteomes" id="UP001152888"/>
    </source>
</evidence>
<gene>
    <name evidence="9" type="ORF">ACAOBT_LOCUS11911</name>
</gene>